<dbReference type="Proteomes" id="UP000078358">
    <property type="component" value="Unassembled WGS sequence"/>
</dbReference>
<proteinExistence type="predicted"/>
<name>A0A179D230_BIBTR</name>
<sequence>MFEIDECYFCEGKGYLKGCPVDMGDDSREGHSDCHFCGGDYYGEFICPECQRAGKE</sequence>
<comment type="caution">
    <text evidence="1">The sequence shown here is derived from an EMBL/GenBank/DDBJ whole genome shotgun (WGS) entry which is preliminary data.</text>
</comment>
<reference evidence="1 2" key="1">
    <citation type="submission" date="2014-01" db="EMBL/GenBank/DDBJ databases">
        <authorList>
            <person name="Zuccon D."/>
        </authorList>
    </citation>
    <scope>NUCLEOTIDE SEQUENCE [LARGE SCALE GENOMIC DNA]</scope>
    <source>
        <strain evidence="1 2">Y31</strain>
    </source>
</reference>
<dbReference type="RefSeq" id="WP_156508427.1">
    <property type="nucleotide sequence ID" value="NZ_JACI01000001.1"/>
</dbReference>
<organism evidence="1 2">
    <name type="scientific">Bibersteinia trehalosi Y31</name>
    <dbReference type="NCBI Taxonomy" id="1261658"/>
    <lineage>
        <taxon>Bacteria</taxon>
        <taxon>Pseudomonadati</taxon>
        <taxon>Pseudomonadota</taxon>
        <taxon>Gammaproteobacteria</taxon>
        <taxon>Pasteurellales</taxon>
        <taxon>Pasteurellaceae</taxon>
        <taxon>Bibersteinia</taxon>
    </lineage>
</organism>
<accession>A0A179D230</accession>
<gene>
    <name evidence="1" type="ORF">F480_02360</name>
</gene>
<evidence type="ECO:0000313" key="2">
    <source>
        <dbReference type="Proteomes" id="UP000078358"/>
    </source>
</evidence>
<dbReference type="PATRIC" id="fig|1261658.3.peg.476"/>
<dbReference type="EMBL" id="JACI01000001">
    <property type="protein sequence ID" value="OAQ15807.1"/>
    <property type="molecule type" value="Genomic_DNA"/>
</dbReference>
<evidence type="ECO:0000313" key="1">
    <source>
        <dbReference type="EMBL" id="OAQ15807.1"/>
    </source>
</evidence>
<protein>
    <submittedName>
        <fullName evidence="1">Uncharacterized protein</fullName>
    </submittedName>
</protein>
<dbReference type="AlphaFoldDB" id="A0A179D230"/>